<evidence type="ECO:0000256" key="2">
    <source>
        <dbReference type="ARBA" id="ARBA00022475"/>
    </source>
</evidence>
<feature type="transmembrane region" description="Helical" evidence="6">
    <location>
        <begin position="7"/>
        <end position="27"/>
    </location>
</feature>
<protein>
    <recommendedName>
        <fullName evidence="8">Polysaccharide biosynthesis protein C-terminal domain-containing protein</fullName>
    </recommendedName>
</protein>
<dbReference type="InterPro" id="IPR050833">
    <property type="entry name" value="Poly_Biosynth_Transport"/>
</dbReference>
<evidence type="ECO:0000256" key="5">
    <source>
        <dbReference type="ARBA" id="ARBA00023136"/>
    </source>
</evidence>
<evidence type="ECO:0000256" key="1">
    <source>
        <dbReference type="ARBA" id="ARBA00004651"/>
    </source>
</evidence>
<dbReference type="GO" id="GO:0005886">
    <property type="term" value="C:plasma membrane"/>
    <property type="evidence" value="ECO:0007669"/>
    <property type="project" value="UniProtKB-SubCell"/>
</dbReference>
<name>A0A0F9EFD5_9ZZZZ</name>
<evidence type="ECO:0008006" key="8">
    <source>
        <dbReference type="Google" id="ProtNLM"/>
    </source>
</evidence>
<organism evidence="7">
    <name type="scientific">marine sediment metagenome</name>
    <dbReference type="NCBI Taxonomy" id="412755"/>
    <lineage>
        <taxon>unclassified sequences</taxon>
        <taxon>metagenomes</taxon>
        <taxon>ecological metagenomes</taxon>
    </lineage>
</organism>
<evidence type="ECO:0000313" key="7">
    <source>
        <dbReference type="EMBL" id="KKL72768.1"/>
    </source>
</evidence>
<reference evidence="7" key="1">
    <citation type="journal article" date="2015" name="Nature">
        <title>Complex archaea that bridge the gap between prokaryotes and eukaryotes.</title>
        <authorList>
            <person name="Spang A."/>
            <person name="Saw J.H."/>
            <person name="Jorgensen S.L."/>
            <person name="Zaremba-Niedzwiedzka K."/>
            <person name="Martijn J."/>
            <person name="Lind A.E."/>
            <person name="van Eijk R."/>
            <person name="Schleper C."/>
            <person name="Guy L."/>
            <person name="Ettema T.J."/>
        </authorList>
    </citation>
    <scope>NUCLEOTIDE SEQUENCE</scope>
</reference>
<proteinExistence type="predicted"/>
<evidence type="ECO:0000256" key="6">
    <source>
        <dbReference type="SAM" id="Phobius"/>
    </source>
</evidence>
<feature type="transmembrane region" description="Helical" evidence="6">
    <location>
        <begin position="292"/>
        <end position="317"/>
    </location>
</feature>
<feature type="non-terminal residue" evidence="7">
    <location>
        <position position="322"/>
    </location>
</feature>
<keyword evidence="2" id="KW-1003">Cell membrane</keyword>
<dbReference type="PANTHER" id="PTHR30250:SF11">
    <property type="entry name" value="O-ANTIGEN TRANSPORTER-RELATED"/>
    <property type="match status" value="1"/>
</dbReference>
<feature type="transmembrane region" description="Helical" evidence="6">
    <location>
        <begin position="143"/>
        <end position="165"/>
    </location>
</feature>
<evidence type="ECO:0000256" key="3">
    <source>
        <dbReference type="ARBA" id="ARBA00022692"/>
    </source>
</evidence>
<dbReference type="EMBL" id="LAZR01025167">
    <property type="protein sequence ID" value="KKL72768.1"/>
    <property type="molecule type" value="Genomic_DNA"/>
</dbReference>
<comment type="caution">
    <text evidence="7">The sequence shown here is derived from an EMBL/GenBank/DDBJ whole genome shotgun (WGS) entry which is preliminary data.</text>
</comment>
<feature type="transmembrane region" description="Helical" evidence="6">
    <location>
        <begin position="112"/>
        <end position="131"/>
    </location>
</feature>
<feature type="transmembrane region" description="Helical" evidence="6">
    <location>
        <begin position="74"/>
        <end position="100"/>
    </location>
</feature>
<sequence length="322" mass="36661">MNPRSFFNFLLGPIFVVILSFISIPLMTSLFPPETIGKFAFLQVLITFSIVFLSFGLDLSYIRSYHETVGKKSLLFTSLLPGVGLLIVVIFICLLVSPSFIASKLFEADNTLYFYISALAVFFSFLTRFFSLPLRMENKGKSFSIVQSTPKIFLFLFLLISYNLNITFDDFFWLLAAHCVSLFFALLINFIILGRSLFTFNLSYISISSYKKMFQFGVPAAFSGVIFWLFQSSDKLLLKTLASLSDLGIYSVAFSISAGVAVFSNVFNMLWSPYIYEKLSSNSKLDDLDYFIDFYLMFTYFFLGLAIAFSPVVTLFFSEEYS</sequence>
<feature type="transmembrane region" description="Helical" evidence="6">
    <location>
        <begin position="250"/>
        <end position="271"/>
    </location>
</feature>
<dbReference type="InterPro" id="IPR002797">
    <property type="entry name" value="Polysacc_synth"/>
</dbReference>
<feature type="transmembrane region" description="Helical" evidence="6">
    <location>
        <begin position="171"/>
        <end position="192"/>
    </location>
</feature>
<keyword evidence="4 6" id="KW-1133">Transmembrane helix</keyword>
<comment type="subcellular location">
    <subcellularLocation>
        <location evidence="1">Cell membrane</location>
        <topology evidence="1">Multi-pass membrane protein</topology>
    </subcellularLocation>
</comment>
<feature type="transmembrane region" description="Helical" evidence="6">
    <location>
        <begin position="213"/>
        <end position="230"/>
    </location>
</feature>
<feature type="transmembrane region" description="Helical" evidence="6">
    <location>
        <begin position="39"/>
        <end position="62"/>
    </location>
</feature>
<dbReference type="Pfam" id="PF01943">
    <property type="entry name" value="Polysacc_synt"/>
    <property type="match status" value="1"/>
</dbReference>
<dbReference type="AlphaFoldDB" id="A0A0F9EFD5"/>
<gene>
    <name evidence="7" type="ORF">LCGC14_2081590</name>
</gene>
<accession>A0A0F9EFD5</accession>
<dbReference type="PANTHER" id="PTHR30250">
    <property type="entry name" value="PST FAMILY PREDICTED COLANIC ACID TRANSPORTER"/>
    <property type="match status" value="1"/>
</dbReference>
<keyword evidence="5 6" id="KW-0472">Membrane</keyword>
<keyword evidence="3 6" id="KW-0812">Transmembrane</keyword>
<evidence type="ECO:0000256" key="4">
    <source>
        <dbReference type="ARBA" id="ARBA00022989"/>
    </source>
</evidence>